<evidence type="ECO:0000256" key="1">
    <source>
        <dbReference type="ARBA" id="ARBA00001974"/>
    </source>
</evidence>
<sequence length="395" mass="41344">MSAGRVVIAGGGLAGMRTAETLRTKGFDGDVVIVSQEELPAYNRPPLSKSALHRDITAADVGLRMRKGVEFEWRLGTSVVEADLAAARVRLSDDTTLEYDHLVAATGVRPRRLDLPGPDLSGPTGGRHVLRTVADAQALARTLDGPRVVAILGAGFLGTELAWTLAGQGHTVTVVAPEAEPLVGALGAAAATSLRRRSEAAGVTFRTGRTASHLLGDNALRSVVLDDGSEVVASIVIEAVGSVPNVEWLATTPLDVNFGVPVDDTLRVVDALNVWAVGDVAWAPQSLLGGLRRRLEHWTHAGESARHVASSIIGTSSTFGSVPGFWTEQGGIRLDGYGFPGAADDHILTAGDWDGQFLARCEKDGELVGVLSVGFVKESAPLVRELTEQVAAAPA</sequence>
<dbReference type="Gene3D" id="3.50.50.60">
    <property type="entry name" value="FAD/NAD(P)-binding domain"/>
    <property type="match status" value="2"/>
</dbReference>
<dbReference type="GO" id="GO:0016651">
    <property type="term" value="F:oxidoreductase activity, acting on NAD(P)H"/>
    <property type="evidence" value="ECO:0007669"/>
    <property type="project" value="TreeGrafter"/>
</dbReference>
<evidence type="ECO:0000256" key="2">
    <source>
        <dbReference type="ARBA" id="ARBA00022630"/>
    </source>
</evidence>
<keyword evidence="4" id="KW-0560">Oxidoreductase</keyword>
<evidence type="ECO:0000259" key="5">
    <source>
        <dbReference type="Pfam" id="PF07992"/>
    </source>
</evidence>
<dbReference type="EMBL" id="AYXO01000073">
    <property type="protein sequence ID" value="ETA04649.1"/>
    <property type="molecule type" value="Genomic_DNA"/>
</dbReference>
<keyword evidence="3" id="KW-0274">FAD</keyword>
<name>W9D8K5_9ACTN</name>
<dbReference type="SUPFAM" id="SSF55424">
    <property type="entry name" value="FAD/NAD-linked reductases, dimerisation (C-terminal) domain"/>
    <property type="match status" value="1"/>
</dbReference>
<proteinExistence type="predicted"/>
<dbReference type="PRINTS" id="PR00411">
    <property type="entry name" value="PNDRDTASEI"/>
</dbReference>
<dbReference type="PANTHER" id="PTHR43557">
    <property type="entry name" value="APOPTOSIS-INDUCING FACTOR 1"/>
    <property type="match status" value="1"/>
</dbReference>
<dbReference type="AlphaFoldDB" id="W9D8K5"/>
<dbReference type="InterPro" id="IPR050446">
    <property type="entry name" value="FAD-oxidoreductase/Apoptosis"/>
</dbReference>
<dbReference type="PANTHER" id="PTHR43557:SF2">
    <property type="entry name" value="RIESKE DOMAIN-CONTAINING PROTEIN-RELATED"/>
    <property type="match status" value="1"/>
</dbReference>
<dbReference type="RefSeq" id="WP_035753088.1">
    <property type="nucleotide sequence ID" value="NZ_KI629800.1"/>
</dbReference>
<keyword evidence="7" id="KW-1185">Reference proteome</keyword>
<evidence type="ECO:0000256" key="4">
    <source>
        <dbReference type="ARBA" id="ARBA00023002"/>
    </source>
</evidence>
<dbReference type="PRINTS" id="PR00368">
    <property type="entry name" value="FADPNR"/>
</dbReference>
<dbReference type="Gene3D" id="3.30.390.30">
    <property type="match status" value="1"/>
</dbReference>
<evidence type="ECO:0000313" key="6">
    <source>
        <dbReference type="EMBL" id="ETA04649.1"/>
    </source>
</evidence>
<dbReference type="GO" id="GO:0005737">
    <property type="term" value="C:cytoplasm"/>
    <property type="evidence" value="ECO:0007669"/>
    <property type="project" value="TreeGrafter"/>
</dbReference>
<comment type="cofactor">
    <cofactor evidence="1">
        <name>FAD</name>
        <dbReference type="ChEBI" id="CHEBI:57692"/>
    </cofactor>
</comment>
<gene>
    <name evidence="6" type="ORF">V525_21270</name>
</gene>
<reference evidence="6 7" key="1">
    <citation type="journal article" date="2014" name="Genome Announc.">
        <title>Draft Genome Sequence of Gordonia alkanivorans Strain CGMCC6845, a Halotolerant Hydrocarbon-Degrading Bacterium.</title>
        <authorList>
            <person name="Wang X."/>
            <person name="Jin D."/>
            <person name="Zhou L."/>
            <person name="Wu L."/>
            <person name="An W."/>
            <person name="Zhao L."/>
        </authorList>
    </citation>
    <scope>NUCLEOTIDE SEQUENCE [LARGE SCALE GENOMIC DNA]</scope>
    <source>
        <strain evidence="6 7">CGMCC 6845</strain>
    </source>
</reference>
<evidence type="ECO:0000313" key="7">
    <source>
        <dbReference type="Proteomes" id="UP000035035"/>
    </source>
</evidence>
<organism evidence="6 7">
    <name type="scientific">Gordonia alkanivorans CGMCC 6845</name>
    <dbReference type="NCBI Taxonomy" id="1423140"/>
    <lineage>
        <taxon>Bacteria</taxon>
        <taxon>Bacillati</taxon>
        <taxon>Actinomycetota</taxon>
        <taxon>Actinomycetes</taxon>
        <taxon>Mycobacteriales</taxon>
        <taxon>Gordoniaceae</taxon>
        <taxon>Gordonia</taxon>
    </lineage>
</organism>
<evidence type="ECO:0000256" key="3">
    <source>
        <dbReference type="ARBA" id="ARBA00022827"/>
    </source>
</evidence>
<comment type="caution">
    <text evidence="6">The sequence shown here is derived from an EMBL/GenBank/DDBJ whole genome shotgun (WGS) entry which is preliminary data.</text>
</comment>
<dbReference type="HOGENOM" id="CLU_003291_4_0_11"/>
<dbReference type="SUPFAM" id="SSF51905">
    <property type="entry name" value="FAD/NAD(P)-binding domain"/>
    <property type="match status" value="2"/>
</dbReference>
<feature type="domain" description="FAD/NAD(P)-binding" evidence="5">
    <location>
        <begin position="5"/>
        <end position="304"/>
    </location>
</feature>
<dbReference type="InterPro" id="IPR016156">
    <property type="entry name" value="FAD/NAD-linked_Rdtase_dimer_sf"/>
</dbReference>
<accession>W9D8K5</accession>
<dbReference type="Pfam" id="PF07992">
    <property type="entry name" value="Pyr_redox_2"/>
    <property type="match status" value="1"/>
</dbReference>
<dbReference type="InterPro" id="IPR023753">
    <property type="entry name" value="FAD/NAD-binding_dom"/>
</dbReference>
<protein>
    <submittedName>
        <fullName evidence="6">Ferredoxin reductase</fullName>
    </submittedName>
</protein>
<dbReference type="PATRIC" id="fig|1423140.3.peg.4220"/>
<dbReference type="Proteomes" id="UP000035035">
    <property type="component" value="Unassembled WGS sequence"/>
</dbReference>
<dbReference type="InterPro" id="IPR036188">
    <property type="entry name" value="FAD/NAD-bd_sf"/>
</dbReference>
<keyword evidence="2" id="KW-0285">Flavoprotein</keyword>